<dbReference type="STRING" id="8078.ENSFHEP00000033976"/>
<keyword evidence="3" id="KW-1185">Reference proteome</keyword>
<dbReference type="GeneTree" id="ENSGT00860000135092"/>
<name>A0A3Q2R0J3_FUNHE</name>
<reference evidence="2" key="1">
    <citation type="submission" date="2025-08" db="UniProtKB">
        <authorList>
            <consortium name="Ensembl"/>
        </authorList>
    </citation>
    <scope>IDENTIFICATION</scope>
</reference>
<evidence type="ECO:0000313" key="3">
    <source>
        <dbReference type="Proteomes" id="UP000265000"/>
    </source>
</evidence>
<keyword evidence="1" id="KW-1133">Transmembrane helix</keyword>
<sequence>PFPVCRHCGNILRNGFASHSRKRNVAWLAVLGTAAATAVVGLVAYIILKKKHQKPFTHRKLEEYPADPGRLTLKKTLNSCSLYSRNSFHNPVTAEKVGLQQPAKIFRQFK</sequence>
<keyword evidence="1" id="KW-0812">Transmembrane</keyword>
<keyword evidence="1" id="KW-0472">Membrane</keyword>
<protein>
    <submittedName>
        <fullName evidence="2">Uncharacterized protein</fullName>
    </submittedName>
</protein>
<feature type="transmembrane region" description="Helical" evidence="1">
    <location>
        <begin position="25"/>
        <end position="48"/>
    </location>
</feature>
<accession>A0A3Q2R0J3</accession>
<evidence type="ECO:0000256" key="1">
    <source>
        <dbReference type="SAM" id="Phobius"/>
    </source>
</evidence>
<evidence type="ECO:0000313" key="2">
    <source>
        <dbReference type="Ensembl" id="ENSFHEP00000033976.1"/>
    </source>
</evidence>
<reference evidence="2" key="2">
    <citation type="submission" date="2025-09" db="UniProtKB">
        <authorList>
            <consortium name="Ensembl"/>
        </authorList>
    </citation>
    <scope>IDENTIFICATION</scope>
</reference>
<dbReference type="Proteomes" id="UP000265000">
    <property type="component" value="Unplaced"/>
</dbReference>
<dbReference type="AlphaFoldDB" id="A0A3Q2R0J3"/>
<proteinExistence type="predicted"/>
<dbReference type="Ensembl" id="ENSFHET00000028792.1">
    <property type="protein sequence ID" value="ENSFHEP00000033976.1"/>
    <property type="gene ID" value="ENSFHEG00000021430.1"/>
</dbReference>
<organism evidence="2 3">
    <name type="scientific">Fundulus heteroclitus</name>
    <name type="common">Killifish</name>
    <name type="synonym">Mummichog</name>
    <dbReference type="NCBI Taxonomy" id="8078"/>
    <lineage>
        <taxon>Eukaryota</taxon>
        <taxon>Metazoa</taxon>
        <taxon>Chordata</taxon>
        <taxon>Craniata</taxon>
        <taxon>Vertebrata</taxon>
        <taxon>Euteleostomi</taxon>
        <taxon>Actinopterygii</taxon>
        <taxon>Neopterygii</taxon>
        <taxon>Teleostei</taxon>
        <taxon>Neoteleostei</taxon>
        <taxon>Acanthomorphata</taxon>
        <taxon>Ovalentaria</taxon>
        <taxon>Atherinomorphae</taxon>
        <taxon>Cyprinodontiformes</taxon>
        <taxon>Fundulidae</taxon>
        <taxon>Fundulus</taxon>
    </lineage>
</organism>